<protein>
    <submittedName>
        <fullName evidence="1">Uncharacterized protein</fullName>
    </submittedName>
</protein>
<dbReference type="AlphaFoldDB" id="A0AAT9HRF5"/>
<sequence length="131" mass="14848">MQATTKLLQAQLTKQLRALDTKESNLIDLAADGGLPQGKIKAKLRDITKQRDRLTTRLHDVDEDLSTGAEIIETCLQLLQDPQALYRRCNDQQRRRLNQALFEALYIDEDLDGNVRVGHKLKEPFGTLHAA</sequence>
<name>A0AAT9HRF5_9ACTN</name>
<organism evidence="1">
    <name type="scientific">Streptomyces haneummycinicus</name>
    <dbReference type="NCBI Taxonomy" id="3074435"/>
    <lineage>
        <taxon>Bacteria</taxon>
        <taxon>Bacillati</taxon>
        <taxon>Actinomycetota</taxon>
        <taxon>Actinomycetes</taxon>
        <taxon>Kitasatosporales</taxon>
        <taxon>Streptomycetaceae</taxon>
        <taxon>Streptomyces</taxon>
    </lineage>
</organism>
<reference evidence="1" key="1">
    <citation type="submission" date="2024-06" db="EMBL/GenBank/DDBJ databases">
        <authorList>
            <consortium name="consrtm"/>
            <person name="Uemura M."/>
            <person name="Terahara T."/>
        </authorList>
    </citation>
    <scope>NUCLEOTIDE SEQUENCE</scope>
    <source>
        <strain evidence="1">KM77-8</strain>
    </source>
</reference>
<reference evidence="1" key="2">
    <citation type="submission" date="2024-07" db="EMBL/GenBank/DDBJ databases">
        <title>Streptomyces haneummycinica sp. nov., a new antibiotic-producing actinobacterium isolated from marine sediment.</title>
        <authorList>
            <person name="Uemura M."/>
            <person name="Hamada M."/>
            <person name="Hirano S."/>
            <person name="Kobayashi K."/>
            <person name="Ohshiro T."/>
            <person name="Kobayashi T."/>
            <person name="Terahara T."/>
        </authorList>
    </citation>
    <scope>NUCLEOTIDE SEQUENCE</scope>
    <source>
        <strain evidence="1">KM77-8</strain>
    </source>
</reference>
<proteinExistence type="predicted"/>
<dbReference type="EMBL" id="AP035768">
    <property type="protein sequence ID" value="BFO19944.1"/>
    <property type="molecule type" value="Genomic_DNA"/>
</dbReference>
<evidence type="ECO:0000313" key="1">
    <source>
        <dbReference type="EMBL" id="BFO19944.1"/>
    </source>
</evidence>
<accession>A0AAT9HRF5</accession>
<gene>
    <name evidence="1" type="ORF">SHKM778_63320</name>
</gene>